<dbReference type="SUPFAM" id="SSF48403">
    <property type="entry name" value="Ankyrin repeat"/>
    <property type="match status" value="1"/>
</dbReference>
<dbReference type="InterPro" id="IPR036770">
    <property type="entry name" value="Ankyrin_rpt-contain_sf"/>
</dbReference>
<dbReference type="Proteomes" id="UP000244855">
    <property type="component" value="Unassembled WGS sequence"/>
</dbReference>
<dbReference type="Pfam" id="PF13857">
    <property type="entry name" value="Ank_5"/>
    <property type="match status" value="1"/>
</dbReference>
<dbReference type="PROSITE" id="PS50088">
    <property type="entry name" value="ANK_REPEAT"/>
    <property type="match status" value="2"/>
</dbReference>
<dbReference type="OrthoDB" id="21416at2759"/>
<evidence type="ECO:0000313" key="4">
    <source>
        <dbReference type="EMBL" id="PVH90130.1"/>
    </source>
</evidence>
<evidence type="ECO:0000256" key="3">
    <source>
        <dbReference type="PROSITE-ProRule" id="PRU00023"/>
    </source>
</evidence>
<dbReference type="InterPro" id="IPR002110">
    <property type="entry name" value="Ankyrin_rpt"/>
</dbReference>
<sequence length="99" mass="10859">MNSDQYALHDAAKAGNDSRIRALLKDAVDVNQKDKDGRTALHYAVLSSCTNLDANIQDNDGRTALHLAAQLNSFHCLCRLLERAPNIDANIQDNDGRTP</sequence>
<evidence type="ECO:0000256" key="1">
    <source>
        <dbReference type="ARBA" id="ARBA00022737"/>
    </source>
</evidence>
<accession>A0A2V1CWM3</accession>
<evidence type="ECO:0000256" key="2">
    <source>
        <dbReference type="ARBA" id="ARBA00023043"/>
    </source>
</evidence>
<keyword evidence="2 3" id="KW-0040">ANK repeat</keyword>
<keyword evidence="5" id="KW-1185">Reference proteome</keyword>
<gene>
    <name evidence="4" type="ORF">DM02DRAFT_469096</name>
</gene>
<evidence type="ECO:0000313" key="5">
    <source>
        <dbReference type="Proteomes" id="UP000244855"/>
    </source>
</evidence>
<dbReference type="Pfam" id="PF12796">
    <property type="entry name" value="Ank_2"/>
    <property type="match status" value="1"/>
</dbReference>
<feature type="repeat" description="ANK" evidence="3">
    <location>
        <begin position="3"/>
        <end position="35"/>
    </location>
</feature>
<reference evidence="4 5" key="1">
    <citation type="journal article" date="2018" name="Sci. Rep.">
        <title>Comparative genomics provides insights into the lifestyle and reveals functional heterogeneity of dark septate endophytic fungi.</title>
        <authorList>
            <person name="Knapp D.G."/>
            <person name="Nemeth J.B."/>
            <person name="Barry K."/>
            <person name="Hainaut M."/>
            <person name="Henrissat B."/>
            <person name="Johnson J."/>
            <person name="Kuo A."/>
            <person name="Lim J.H.P."/>
            <person name="Lipzen A."/>
            <person name="Nolan M."/>
            <person name="Ohm R.A."/>
            <person name="Tamas L."/>
            <person name="Grigoriev I.V."/>
            <person name="Spatafora J.W."/>
            <person name="Nagy L.G."/>
            <person name="Kovacs G.M."/>
        </authorList>
    </citation>
    <scope>NUCLEOTIDE SEQUENCE [LARGE SCALE GENOMIC DNA]</scope>
    <source>
        <strain evidence="4 5">DSE2036</strain>
    </source>
</reference>
<dbReference type="AlphaFoldDB" id="A0A2V1CWM3"/>
<dbReference type="Gene3D" id="1.25.40.20">
    <property type="entry name" value="Ankyrin repeat-containing domain"/>
    <property type="match status" value="2"/>
</dbReference>
<keyword evidence="1" id="KW-0677">Repeat</keyword>
<dbReference type="PROSITE" id="PS50297">
    <property type="entry name" value="ANK_REP_REGION"/>
    <property type="match status" value="2"/>
</dbReference>
<dbReference type="SMART" id="SM00248">
    <property type="entry name" value="ANK"/>
    <property type="match status" value="2"/>
</dbReference>
<name>A0A2V1CWM3_9PLEO</name>
<dbReference type="EMBL" id="KZ806671">
    <property type="protein sequence ID" value="PVH90130.1"/>
    <property type="molecule type" value="Genomic_DNA"/>
</dbReference>
<feature type="non-terminal residue" evidence="4">
    <location>
        <position position="99"/>
    </location>
</feature>
<proteinExistence type="predicted"/>
<feature type="repeat" description="ANK" evidence="3">
    <location>
        <begin position="60"/>
        <end position="92"/>
    </location>
</feature>
<protein>
    <submittedName>
        <fullName evidence="4">Ankyrin</fullName>
    </submittedName>
</protein>
<dbReference type="PANTHER" id="PTHR24198:SF165">
    <property type="entry name" value="ANKYRIN REPEAT-CONTAINING PROTEIN-RELATED"/>
    <property type="match status" value="1"/>
</dbReference>
<dbReference type="PANTHER" id="PTHR24198">
    <property type="entry name" value="ANKYRIN REPEAT AND PROTEIN KINASE DOMAIN-CONTAINING PROTEIN"/>
    <property type="match status" value="1"/>
</dbReference>
<organism evidence="4 5">
    <name type="scientific">Periconia macrospinosa</name>
    <dbReference type="NCBI Taxonomy" id="97972"/>
    <lineage>
        <taxon>Eukaryota</taxon>
        <taxon>Fungi</taxon>
        <taxon>Dikarya</taxon>
        <taxon>Ascomycota</taxon>
        <taxon>Pezizomycotina</taxon>
        <taxon>Dothideomycetes</taxon>
        <taxon>Pleosporomycetidae</taxon>
        <taxon>Pleosporales</taxon>
        <taxon>Massarineae</taxon>
        <taxon>Periconiaceae</taxon>
        <taxon>Periconia</taxon>
    </lineage>
</organism>
<dbReference type="STRING" id="97972.A0A2V1CWM3"/>